<evidence type="ECO:0000313" key="6">
    <source>
        <dbReference type="WormBase" id="SRAE_2000499500"/>
    </source>
</evidence>
<dbReference type="CTD" id="36382736"/>
<organism evidence="3">
    <name type="scientific">Strongyloides ratti</name>
    <name type="common">Parasitic roundworm</name>
    <dbReference type="NCBI Taxonomy" id="34506"/>
    <lineage>
        <taxon>Eukaryota</taxon>
        <taxon>Metazoa</taxon>
        <taxon>Ecdysozoa</taxon>
        <taxon>Nematoda</taxon>
        <taxon>Chromadorea</taxon>
        <taxon>Rhabditida</taxon>
        <taxon>Tylenchina</taxon>
        <taxon>Panagrolaimomorpha</taxon>
        <taxon>Strongyloidoidea</taxon>
        <taxon>Strongyloididae</taxon>
        <taxon>Strongyloides</taxon>
    </lineage>
</organism>
<dbReference type="GeneID" id="36382736"/>
<evidence type="ECO:0000313" key="5">
    <source>
        <dbReference type="WBParaSite" id="SRAE_2000499500.1"/>
    </source>
</evidence>
<feature type="transmembrane region" description="Helical" evidence="2">
    <location>
        <begin position="6"/>
        <end position="24"/>
    </location>
</feature>
<accession>A0A090LKL2</accession>
<dbReference type="AlphaFoldDB" id="A0A090LKL2"/>
<dbReference type="WBParaSite" id="SRAE_2000499500.1">
    <property type="protein sequence ID" value="SRAE_2000499500.1"/>
    <property type="gene ID" value="WBGene00265243"/>
</dbReference>
<keyword evidence="2" id="KW-0812">Transmembrane</keyword>
<evidence type="ECO:0000256" key="1">
    <source>
        <dbReference type="SAM" id="MobiDB-lite"/>
    </source>
</evidence>
<dbReference type="Proteomes" id="UP000035682">
    <property type="component" value="Unplaced"/>
</dbReference>
<dbReference type="WormBase" id="SRAE_2000499500">
    <property type="protein sequence ID" value="SRP02795"/>
    <property type="gene ID" value="WBGene00265243"/>
</dbReference>
<evidence type="ECO:0000313" key="4">
    <source>
        <dbReference type="Proteomes" id="UP000035682"/>
    </source>
</evidence>
<reference evidence="5" key="2">
    <citation type="submission" date="2020-12" db="UniProtKB">
        <authorList>
            <consortium name="WormBaseParasite"/>
        </authorList>
    </citation>
    <scope>IDENTIFICATION</scope>
</reference>
<dbReference type="RefSeq" id="XP_024509561.1">
    <property type="nucleotide sequence ID" value="XM_024643946.1"/>
</dbReference>
<feature type="region of interest" description="Disordered" evidence="1">
    <location>
        <begin position="27"/>
        <end position="49"/>
    </location>
</feature>
<keyword evidence="2" id="KW-1133">Transmembrane helix</keyword>
<gene>
    <name evidence="3 5 6" type="ORF">SRAE_2000499500</name>
</gene>
<evidence type="ECO:0000256" key="2">
    <source>
        <dbReference type="SAM" id="Phobius"/>
    </source>
</evidence>
<dbReference type="EMBL" id="LN609529">
    <property type="protein sequence ID" value="CEF70362.1"/>
    <property type="molecule type" value="Genomic_DNA"/>
</dbReference>
<keyword evidence="2" id="KW-0472">Membrane</keyword>
<sequence>MKYLIPFYFILLISFITIINVNLAKKPSKKPSKTTKKTTKKPTKKTTTTAKPRYGWRRFNVDYQGTMVKRMGLEAVAFFNCIHPNIPTLHYKSIVDGEKRGKREKGNKQIKLIIKVLRYNGPSTKDHPMCHYLHAIFNVTTTGIKYVIQQRQYDLPNRFDCAKENYDTLNSLQKM</sequence>
<keyword evidence="4" id="KW-1185">Reference proteome</keyword>
<evidence type="ECO:0000313" key="3">
    <source>
        <dbReference type="EMBL" id="CEF70362.1"/>
    </source>
</evidence>
<name>A0A090LKL2_STRRB</name>
<feature type="compositionally biased region" description="Basic residues" evidence="1">
    <location>
        <begin position="27"/>
        <end position="44"/>
    </location>
</feature>
<protein>
    <submittedName>
        <fullName evidence="3 5">Uncharacterized protein</fullName>
    </submittedName>
</protein>
<reference evidence="3 4" key="1">
    <citation type="submission" date="2014-09" db="EMBL/GenBank/DDBJ databases">
        <authorList>
            <person name="Martin A.A."/>
        </authorList>
    </citation>
    <scope>NUCLEOTIDE SEQUENCE</scope>
    <source>
        <strain evidence="4">ED321</strain>
        <strain evidence="3">ED321 Heterogonic</strain>
    </source>
</reference>
<proteinExistence type="predicted"/>